<feature type="compositionally biased region" description="Acidic residues" evidence="3">
    <location>
        <begin position="1"/>
        <end position="15"/>
    </location>
</feature>
<dbReference type="InterPro" id="IPR016197">
    <property type="entry name" value="Chromo-like_dom_sf"/>
</dbReference>
<dbReference type="Proteomes" id="UP000091820">
    <property type="component" value="Unassembled WGS sequence"/>
</dbReference>
<feature type="domain" description="Chromo" evidence="4">
    <location>
        <begin position="90"/>
        <end position="142"/>
    </location>
</feature>
<evidence type="ECO:0000256" key="2">
    <source>
        <dbReference type="ARBA" id="ARBA00023242"/>
    </source>
</evidence>
<keyword evidence="6" id="KW-1185">Reference proteome</keyword>
<dbReference type="EnsemblMetazoa" id="GBRI000792-RA">
    <property type="protein sequence ID" value="GBRI000792-PA"/>
    <property type="gene ID" value="GBRI000792"/>
</dbReference>
<keyword evidence="2" id="KW-0539">Nucleus</keyword>
<evidence type="ECO:0000313" key="5">
    <source>
        <dbReference type="EnsemblMetazoa" id="GBRI000792-PA"/>
    </source>
</evidence>
<proteinExistence type="predicted"/>
<dbReference type="InterPro" id="IPR008251">
    <property type="entry name" value="Chromo_shadow_dom"/>
</dbReference>
<dbReference type="STRING" id="37001.A0A1A9VZT7"/>
<reference evidence="6" key="1">
    <citation type="submission" date="2014-03" db="EMBL/GenBank/DDBJ databases">
        <authorList>
            <person name="Aksoy S."/>
            <person name="Warren W."/>
            <person name="Wilson R.K."/>
        </authorList>
    </citation>
    <scope>NUCLEOTIDE SEQUENCE [LARGE SCALE GENOMIC DNA]</scope>
    <source>
        <strain evidence="6">IAEA</strain>
    </source>
</reference>
<sequence length="142" mass="16255">MKPEEIEVQVGDEESKEILDRQYSNKKGAKRKISNPRLEEPNNKRIKEREVEVSSSESQNFYIDNSDSDCESLYTASSTHFKPTGFDKGLQAENILGYSDANGTLYFIVQYKGEDEVEFVPSSVTFNYVPQLIDKYFEKTAS</sequence>
<dbReference type="SUPFAM" id="SSF54160">
    <property type="entry name" value="Chromo domain-like"/>
    <property type="match status" value="1"/>
</dbReference>
<dbReference type="VEuPathDB" id="VectorBase:GBRI000792"/>
<evidence type="ECO:0000256" key="3">
    <source>
        <dbReference type="SAM" id="MobiDB-lite"/>
    </source>
</evidence>
<comment type="subcellular location">
    <subcellularLocation>
        <location evidence="1">Nucleus</location>
    </subcellularLocation>
</comment>
<feature type="compositionally biased region" description="Basic and acidic residues" evidence="3">
    <location>
        <begin position="37"/>
        <end position="51"/>
    </location>
</feature>
<evidence type="ECO:0000313" key="6">
    <source>
        <dbReference type="Proteomes" id="UP000091820"/>
    </source>
</evidence>
<dbReference type="GO" id="GO:0005694">
    <property type="term" value="C:chromosome"/>
    <property type="evidence" value="ECO:0007669"/>
    <property type="project" value="UniProtKB-ARBA"/>
</dbReference>
<evidence type="ECO:0000256" key="1">
    <source>
        <dbReference type="ARBA" id="ARBA00004123"/>
    </source>
</evidence>
<evidence type="ECO:0000259" key="4">
    <source>
        <dbReference type="PROSITE" id="PS50013"/>
    </source>
</evidence>
<name>A0A1A9VZT7_9MUSC</name>
<dbReference type="AlphaFoldDB" id="A0A1A9VZT7"/>
<dbReference type="Gene3D" id="2.40.50.40">
    <property type="match status" value="1"/>
</dbReference>
<dbReference type="SMART" id="SM00300">
    <property type="entry name" value="ChSh"/>
    <property type="match status" value="1"/>
</dbReference>
<organism evidence="5 6">
    <name type="scientific">Glossina brevipalpis</name>
    <dbReference type="NCBI Taxonomy" id="37001"/>
    <lineage>
        <taxon>Eukaryota</taxon>
        <taxon>Metazoa</taxon>
        <taxon>Ecdysozoa</taxon>
        <taxon>Arthropoda</taxon>
        <taxon>Hexapoda</taxon>
        <taxon>Insecta</taxon>
        <taxon>Pterygota</taxon>
        <taxon>Neoptera</taxon>
        <taxon>Endopterygota</taxon>
        <taxon>Diptera</taxon>
        <taxon>Brachycera</taxon>
        <taxon>Muscomorpha</taxon>
        <taxon>Hippoboscoidea</taxon>
        <taxon>Glossinidae</taxon>
        <taxon>Glossina</taxon>
    </lineage>
</organism>
<protein>
    <recommendedName>
        <fullName evidence="4">Chromo domain-containing protein</fullName>
    </recommendedName>
</protein>
<accession>A0A1A9VZT7</accession>
<dbReference type="Pfam" id="PF01393">
    <property type="entry name" value="Chromo_shadow"/>
    <property type="match status" value="1"/>
</dbReference>
<reference evidence="5" key="2">
    <citation type="submission" date="2020-05" db="UniProtKB">
        <authorList>
            <consortium name="EnsemblMetazoa"/>
        </authorList>
    </citation>
    <scope>IDENTIFICATION</scope>
    <source>
        <strain evidence="5">IAEA</strain>
    </source>
</reference>
<feature type="region of interest" description="Disordered" evidence="3">
    <location>
        <begin position="1"/>
        <end position="51"/>
    </location>
</feature>
<dbReference type="GO" id="GO:0005634">
    <property type="term" value="C:nucleus"/>
    <property type="evidence" value="ECO:0007669"/>
    <property type="project" value="UniProtKB-SubCell"/>
</dbReference>
<dbReference type="PROSITE" id="PS50013">
    <property type="entry name" value="CHROMO_2"/>
    <property type="match status" value="1"/>
</dbReference>
<dbReference type="InterPro" id="IPR000953">
    <property type="entry name" value="Chromo/chromo_shadow_dom"/>
</dbReference>